<dbReference type="Proteomes" id="UP000037395">
    <property type="component" value="Unassembled WGS sequence"/>
</dbReference>
<name>A0A1E7NFK2_KITAU</name>
<evidence type="ECO:0000256" key="1">
    <source>
        <dbReference type="SAM" id="MobiDB-lite"/>
    </source>
</evidence>
<comment type="caution">
    <text evidence="2">The sequence shown here is derived from an EMBL/GenBank/DDBJ whole genome shotgun (WGS) entry which is preliminary data.</text>
</comment>
<protein>
    <recommendedName>
        <fullName evidence="4">UspA domain-containing protein</fullName>
    </recommendedName>
</protein>
<evidence type="ECO:0000313" key="3">
    <source>
        <dbReference type="Proteomes" id="UP000037395"/>
    </source>
</evidence>
<evidence type="ECO:0008006" key="4">
    <source>
        <dbReference type="Google" id="ProtNLM"/>
    </source>
</evidence>
<dbReference type="Gene3D" id="3.40.50.12370">
    <property type="match status" value="1"/>
</dbReference>
<keyword evidence="3" id="KW-1185">Reference proteome</keyword>
<dbReference type="EMBL" id="JPRF03000001">
    <property type="protein sequence ID" value="OEV39454.1"/>
    <property type="molecule type" value="Genomic_DNA"/>
</dbReference>
<feature type="region of interest" description="Disordered" evidence="1">
    <location>
        <begin position="31"/>
        <end position="61"/>
    </location>
</feature>
<accession>A0A1E7NFK2</accession>
<feature type="compositionally biased region" description="Basic and acidic residues" evidence="1">
    <location>
        <begin position="33"/>
        <end position="52"/>
    </location>
</feature>
<evidence type="ECO:0000313" key="2">
    <source>
        <dbReference type="EMBL" id="OEV39454.1"/>
    </source>
</evidence>
<proteinExistence type="predicted"/>
<dbReference type="SUPFAM" id="SSF52402">
    <property type="entry name" value="Adenine nucleotide alpha hydrolases-like"/>
    <property type="match status" value="1"/>
</dbReference>
<gene>
    <name evidence="2" type="ORF">HS99_0001780</name>
</gene>
<sequence>MVVLAAVDGSPERLAAARWTADEAVWRRCHRTRASDRVDAPPSADSRKDPGRRGRSRSTASAAALRRFCWTRACSWSDPVATGLWGRLALGSTSTEIVHHAHLPVVVPGEPPA</sequence>
<reference evidence="2" key="1">
    <citation type="submission" date="2016-08" db="EMBL/GenBank/DDBJ databases">
        <title>Sequencing, Assembly and Comparative Genomics of S. aureofaciens ATCC 10762.</title>
        <authorList>
            <person name="Gradnigo J.S."/>
            <person name="Johnson N."/>
            <person name="Somerville G.A."/>
        </authorList>
    </citation>
    <scope>NUCLEOTIDE SEQUENCE [LARGE SCALE GENOMIC DNA]</scope>
    <source>
        <strain evidence="2">ATCC 10762</strain>
    </source>
</reference>
<dbReference type="AlphaFoldDB" id="A0A1E7NFK2"/>
<organism evidence="2 3">
    <name type="scientific">Kitasatospora aureofaciens</name>
    <name type="common">Streptomyces aureofaciens</name>
    <dbReference type="NCBI Taxonomy" id="1894"/>
    <lineage>
        <taxon>Bacteria</taxon>
        <taxon>Bacillati</taxon>
        <taxon>Actinomycetota</taxon>
        <taxon>Actinomycetes</taxon>
        <taxon>Kitasatosporales</taxon>
        <taxon>Streptomycetaceae</taxon>
        <taxon>Kitasatospora</taxon>
    </lineage>
</organism>